<gene>
    <name evidence="1" type="ORF">Patl1_11723</name>
</gene>
<organism evidence="1 2">
    <name type="scientific">Pistacia atlantica</name>
    <dbReference type="NCBI Taxonomy" id="434234"/>
    <lineage>
        <taxon>Eukaryota</taxon>
        <taxon>Viridiplantae</taxon>
        <taxon>Streptophyta</taxon>
        <taxon>Embryophyta</taxon>
        <taxon>Tracheophyta</taxon>
        <taxon>Spermatophyta</taxon>
        <taxon>Magnoliopsida</taxon>
        <taxon>eudicotyledons</taxon>
        <taxon>Gunneridae</taxon>
        <taxon>Pentapetalae</taxon>
        <taxon>rosids</taxon>
        <taxon>malvids</taxon>
        <taxon>Sapindales</taxon>
        <taxon>Anacardiaceae</taxon>
        <taxon>Pistacia</taxon>
    </lineage>
</organism>
<dbReference type="Proteomes" id="UP001164250">
    <property type="component" value="Chromosome 12"/>
</dbReference>
<accession>A0ACC1A8R2</accession>
<name>A0ACC1A8R2_9ROSI</name>
<keyword evidence="2" id="KW-1185">Reference proteome</keyword>
<sequence length="119" mass="13408">MWILDLFLAWMKVLNSIFQQCDVQVNPRWWNISGEPCSGAAINAASLEDYNPAIKCNCSFENGSSCHITELTVFALDIKRVILEELVALQFLTNLEVGHNVLSRPLPKELGNLKNLTFL</sequence>
<proteinExistence type="predicted"/>
<dbReference type="EMBL" id="CM047908">
    <property type="protein sequence ID" value="KAJ0082634.1"/>
    <property type="molecule type" value="Genomic_DNA"/>
</dbReference>
<protein>
    <submittedName>
        <fullName evidence="1">Uncharacterized protein</fullName>
    </submittedName>
</protein>
<evidence type="ECO:0000313" key="2">
    <source>
        <dbReference type="Proteomes" id="UP001164250"/>
    </source>
</evidence>
<evidence type="ECO:0000313" key="1">
    <source>
        <dbReference type="EMBL" id="KAJ0082634.1"/>
    </source>
</evidence>
<comment type="caution">
    <text evidence="1">The sequence shown here is derived from an EMBL/GenBank/DDBJ whole genome shotgun (WGS) entry which is preliminary data.</text>
</comment>
<reference evidence="2" key="1">
    <citation type="journal article" date="2023" name="G3 (Bethesda)">
        <title>Genome assembly and association tests identify interacting loci associated with vigor, precocity, and sex in interspecific pistachio rootstocks.</title>
        <authorList>
            <person name="Palmer W."/>
            <person name="Jacygrad E."/>
            <person name="Sagayaradj S."/>
            <person name="Cavanaugh K."/>
            <person name="Han R."/>
            <person name="Bertier L."/>
            <person name="Beede B."/>
            <person name="Kafkas S."/>
            <person name="Golino D."/>
            <person name="Preece J."/>
            <person name="Michelmore R."/>
        </authorList>
    </citation>
    <scope>NUCLEOTIDE SEQUENCE [LARGE SCALE GENOMIC DNA]</scope>
</reference>